<protein>
    <submittedName>
        <fullName evidence="2">Uncharacterized protein</fullName>
    </submittedName>
</protein>
<keyword evidence="3" id="KW-1185">Reference proteome</keyword>
<accession>A0AAV9VGM2</accession>
<evidence type="ECO:0000313" key="3">
    <source>
        <dbReference type="Proteomes" id="UP001373714"/>
    </source>
</evidence>
<organism evidence="2 3">
    <name type="scientific">Orbilia blumenaviensis</name>
    <dbReference type="NCBI Taxonomy" id="1796055"/>
    <lineage>
        <taxon>Eukaryota</taxon>
        <taxon>Fungi</taxon>
        <taxon>Dikarya</taxon>
        <taxon>Ascomycota</taxon>
        <taxon>Pezizomycotina</taxon>
        <taxon>Orbiliomycetes</taxon>
        <taxon>Orbiliales</taxon>
        <taxon>Orbiliaceae</taxon>
        <taxon>Orbilia</taxon>
    </lineage>
</organism>
<comment type="caution">
    <text evidence="2">The sequence shown here is derived from an EMBL/GenBank/DDBJ whole genome shotgun (WGS) entry which is preliminary data.</text>
</comment>
<proteinExistence type="predicted"/>
<dbReference type="EMBL" id="JAVHNS010000002">
    <property type="protein sequence ID" value="KAK6361147.1"/>
    <property type="molecule type" value="Genomic_DNA"/>
</dbReference>
<name>A0AAV9VGM2_9PEZI</name>
<feature type="region of interest" description="Disordered" evidence="1">
    <location>
        <begin position="248"/>
        <end position="286"/>
    </location>
</feature>
<feature type="compositionally biased region" description="Basic and acidic residues" evidence="1">
    <location>
        <begin position="261"/>
        <end position="280"/>
    </location>
</feature>
<dbReference type="AlphaFoldDB" id="A0AAV9VGM2"/>
<dbReference type="PANTHER" id="PTHR21521:SF0">
    <property type="entry name" value="AMUN, ISOFORM A"/>
    <property type="match status" value="1"/>
</dbReference>
<gene>
    <name evidence="2" type="ORF">TWF730_004891</name>
</gene>
<evidence type="ECO:0000313" key="2">
    <source>
        <dbReference type="EMBL" id="KAK6361147.1"/>
    </source>
</evidence>
<reference evidence="2 3" key="1">
    <citation type="submission" date="2019-10" db="EMBL/GenBank/DDBJ databases">
        <authorList>
            <person name="Palmer J.M."/>
        </authorList>
    </citation>
    <scope>NUCLEOTIDE SEQUENCE [LARGE SCALE GENOMIC DNA]</scope>
    <source>
        <strain evidence="2 3">TWF730</strain>
    </source>
</reference>
<dbReference type="Proteomes" id="UP001373714">
    <property type="component" value="Unassembled WGS sequence"/>
</dbReference>
<evidence type="ECO:0000256" key="1">
    <source>
        <dbReference type="SAM" id="MobiDB-lite"/>
    </source>
</evidence>
<feature type="region of interest" description="Disordered" evidence="1">
    <location>
        <begin position="300"/>
        <end position="324"/>
    </location>
</feature>
<dbReference type="PANTHER" id="PTHR21521">
    <property type="entry name" value="AMUN, ISOFORM A"/>
    <property type="match status" value="1"/>
</dbReference>
<sequence>MASPPLPSTILQAEFRAILSRYPSVLKAVSDKKKSTKQPKDGDLQTLAQIDNWRDGLPGTTSSGKGTKGELVDRMIVDASQVKDIVLWKLKRGKFRPTIMPLVSSNPVKELEATVNEALSMPLPDQVTVDGADDDDDNALAQVTSMMKVLVKLKGIGPATATAILSTIFPDTIPMFSDEAFRWMMMEKSGNSTGWSRKIAYDTKEYSEFFKRVRRLCRRLAFEGEVFDAGSVEKVGWVLGQEAVLGIAHSNEETPGPSRRIKSEKSPEGVRQQELKEDKTLPSSELSKLVTDGLETISSLSKTRAKRKNSSAEVLRRSKRNKEA</sequence>